<keyword evidence="4" id="KW-1185">Reference proteome</keyword>
<keyword evidence="2" id="KW-0732">Signal</keyword>
<dbReference type="OrthoDB" id="8197587at2759"/>
<feature type="signal peptide" evidence="2">
    <location>
        <begin position="1"/>
        <end position="17"/>
    </location>
</feature>
<name>A0A9P0B284_BRAAE</name>
<dbReference type="AlphaFoldDB" id="A0A9P0B284"/>
<proteinExistence type="predicted"/>
<protein>
    <recommendedName>
        <fullName evidence="5">DUF4794 domain-containing protein</fullName>
    </recommendedName>
</protein>
<feature type="compositionally biased region" description="Low complexity" evidence="1">
    <location>
        <begin position="72"/>
        <end position="90"/>
    </location>
</feature>
<feature type="region of interest" description="Disordered" evidence="1">
    <location>
        <begin position="40"/>
        <end position="90"/>
    </location>
</feature>
<reference evidence="3" key="1">
    <citation type="submission" date="2021-12" db="EMBL/GenBank/DDBJ databases">
        <authorList>
            <person name="King R."/>
        </authorList>
    </citation>
    <scope>NUCLEOTIDE SEQUENCE</scope>
</reference>
<evidence type="ECO:0000256" key="2">
    <source>
        <dbReference type="SAM" id="SignalP"/>
    </source>
</evidence>
<sequence length="173" mass="19427">MIKFCAALVVVLVGVLAEQPRGNSKFQKVAQAPYRESGWTPSGEVFTLPQQTDQPPVQYGPPKEEYGPPQEPQQEYGPPATESVSSTTTTENINEVETVTPLINERNGRLTSNNEQGTYYIYHPSGVLQRVVYNTKDNTGKMEFSAKLKYEVVEPIRGPIYTYDNDNLVLRRL</sequence>
<gene>
    <name evidence="3" type="ORF">MELIAE_LOCUS5774</name>
</gene>
<evidence type="ECO:0000313" key="3">
    <source>
        <dbReference type="EMBL" id="CAH0553884.1"/>
    </source>
</evidence>
<dbReference type="EMBL" id="OV121134">
    <property type="protein sequence ID" value="CAH0553884.1"/>
    <property type="molecule type" value="Genomic_DNA"/>
</dbReference>
<evidence type="ECO:0000313" key="4">
    <source>
        <dbReference type="Proteomes" id="UP001154078"/>
    </source>
</evidence>
<organism evidence="3 4">
    <name type="scientific">Brassicogethes aeneus</name>
    <name type="common">Rape pollen beetle</name>
    <name type="synonym">Meligethes aeneus</name>
    <dbReference type="NCBI Taxonomy" id="1431903"/>
    <lineage>
        <taxon>Eukaryota</taxon>
        <taxon>Metazoa</taxon>
        <taxon>Ecdysozoa</taxon>
        <taxon>Arthropoda</taxon>
        <taxon>Hexapoda</taxon>
        <taxon>Insecta</taxon>
        <taxon>Pterygota</taxon>
        <taxon>Neoptera</taxon>
        <taxon>Endopterygota</taxon>
        <taxon>Coleoptera</taxon>
        <taxon>Polyphaga</taxon>
        <taxon>Cucujiformia</taxon>
        <taxon>Nitidulidae</taxon>
        <taxon>Meligethinae</taxon>
        <taxon>Brassicogethes</taxon>
    </lineage>
</organism>
<feature type="chain" id="PRO_5040483133" description="DUF4794 domain-containing protein" evidence="2">
    <location>
        <begin position="18"/>
        <end position="173"/>
    </location>
</feature>
<dbReference type="Proteomes" id="UP001154078">
    <property type="component" value="Chromosome 3"/>
</dbReference>
<evidence type="ECO:0000256" key="1">
    <source>
        <dbReference type="SAM" id="MobiDB-lite"/>
    </source>
</evidence>
<accession>A0A9P0B284</accession>
<evidence type="ECO:0008006" key="5">
    <source>
        <dbReference type="Google" id="ProtNLM"/>
    </source>
</evidence>